<dbReference type="OrthoDB" id="1842609at2759"/>
<gene>
    <name evidence="6" type="ORF">CSUI_000758</name>
</gene>
<dbReference type="Gene3D" id="3.30.1140.32">
    <property type="entry name" value="Ribosomal protein S3, C-terminal domain"/>
    <property type="match status" value="1"/>
</dbReference>
<keyword evidence="3" id="KW-0687">Ribonucleoprotein</keyword>
<evidence type="ECO:0000259" key="5">
    <source>
        <dbReference type="Pfam" id="PF00189"/>
    </source>
</evidence>
<feature type="transmembrane region" description="Helical" evidence="4">
    <location>
        <begin position="67"/>
        <end position="94"/>
    </location>
</feature>
<evidence type="ECO:0000313" key="7">
    <source>
        <dbReference type="Proteomes" id="UP000221165"/>
    </source>
</evidence>
<dbReference type="SUPFAM" id="SSF54821">
    <property type="entry name" value="Ribosomal protein S3 C-terminal domain"/>
    <property type="match status" value="1"/>
</dbReference>
<evidence type="ECO:0000256" key="3">
    <source>
        <dbReference type="ARBA" id="ARBA00023274"/>
    </source>
</evidence>
<evidence type="ECO:0000256" key="2">
    <source>
        <dbReference type="ARBA" id="ARBA00022980"/>
    </source>
</evidence>
<keyword evidence="4" id="KW-0812">Transmembrane</keyword>
<evidence type="ECO:0000313" key="6">
    <source>
        <dbReference type="EMBL" id="PHJ25370.1"/>
    </source>
</evidence>
<feature type="domain" description="Small ribosomal subunit protein uS3 C-terminal" evidence="5">
    <location>
        <begin position="136"/>
        <end position="221"/>
    </location>
</feature>
<sequence>MLGQRVNSLIFYSKIYSKYNNLWLIYLNTFNLIKYFLNIFQFCNYLIYLKKKLFLNNFNICFFNNKYIFQLNLNFILYFYNYFLKLKFFIKIIFKIKKIYKKVIKLNNFKIRHNIYINFLILKNPFYSINYIFYYIKKKFKQILSLRKILKQISLLLINIKNTYIKGIKILISGRINGVIIAKTELCKYGLNSFNKYVYNIKYNVFYLKTKYGILGFKFWIFLI</sequence>
<feature type="transmembrane region" description="Helical" evidence="4">
    <location>
        <begin position="115"/>
        <end position="136"/>
    </location>
</feature>
<accession>A0A2C6KZQ8</accession>
<dbReference type="Pfam" id="PF00189">
    <property type="entry name" value="Ribosomal_S3_C"/>
    <property type="match status" value="1"/>
</dbReference>
<dbReference type="PANTHER" id="PTHR35928">
    <property type="entry name" value="RIBOSOMAL PROTEIN S3, MITOCHONDRIAL"/>
    <property type="match status" value="1"/>
</dbReference>
<dbReference type="PANTHER" id="PTHR35928:SF2">
    <property type="entry name" value="SMALL RIBOSOMAL SUBUNIT PROTEIN US3M"/>
    <property type="match status" value="1"/>
</dbReference>
<evidence type="ECO:0000256" key="1">
    <source>
        <dbReference type="ARBA" id="ARBA00010761"/>
    </source>
</evidence>
<dbReference type="InterPro" id="IPR036419">
    <property type="entry name" value="Ribosomal_S3_C_sf"/>
</dbReference>
<feature type="transmembrane region" description="Helical" evidence="4">
    <location>
        <begin position="21"/>
        <end position="47"/>
    </location>
</feature>
<organism evidence="6 7">
    <name type="scientific">Cystoisospora suis</name>
    <dbReference type="NCBI Taxonomy" id="483139"/>
    <lineage>
        <taxon>Eukaryota</taxon>
        <taxon>Sar</taxon>
        <taxon>Alveolata</taxon>
        <taxon>Apicomplexa</taxon>
        <taxon>Conoidasida</taxon>
        <taxon>Coccidia</taxon>
        <taxon>Eucoccidiorida</taxon>
        <taxon>Eimeriorina</taxon>
        <taxon>Sarcocystidae</taxon>
        <taxon>Cystoisospora</taxon>
    </lineage>
</organism>
<comment type="similarity">
    <text evidence="1">Belongs to the universal ribosomal protein uS3 family.</text>
</comment>
<keyword evidence="4" id="KW-0472">Membrane</keyword>
<name>A0A2C6KZQ8_9APIC</name>
<protein>
    <recommendedName>
        <fullName evidence="5">Small ribosomal subunit protein uS3 C-terminal domain-containing protein</fullName>
    </recommendedName>
</protein>
<reference evidence="6 7" key="1">
    <citation type="journal article" date="2017" name="Int. J. Parasitol.">
        <title>The genome of the protozoan parasite Cystoisospora suis and a reverse vaccinology approach to identify vaccine candidates.</title>
        <authorList>
            <person name="Palmieri N."/>
            <person name="Shrestha A."/>
            <person name="Ruttkowski B."/>
            <person name="Beck T."/>
            <person name="Vogl C."/>
            <person name="Tomley F."/>
            <person name="Blake D.P."/>
            <person name="Joachim A."/>
        </authorList>
    </citation>
    <scope>NUCLEOTIDE SEQUENCE [LARGE SCALE GENOMIC DNA]</scope>
    <source>
        <strain evidence="6 7">Wien I</strain>
    </source>
</reference>
<keyword evidence="7" id="KW-1185">Reference proteome</keyword>
<proteinExistence type="inferred from homology"/>
<keyword evidence="4" id="KW-1133">Transmembrane helix</keyword>
<evidence type="ECO:0000256" key="4">
    <source>
        <dbReference type="SAM" id="Phobius"/>
    </source>
</evidence>
<dbReference type="EMBL" id="MIGC01000294">
    <property type="protein sequence ID" value="PHJ25370.1"/>
    <property type="molecule type" value="Genomic_DNA"/>
</dbReference>
<comment type="caution">
    <text evidence="6">The sequence shown here is derived from an EMBL/GenBank/DDBJ whole genome shotgun (WGS) entry which is preliminary data.</text>
</comment>
<dbReference type="AlphaFoldDB" id="A0A2C6KZQ8"/>
<dbReference type="GO" id="GO:0006412">
    <property type="term" value="P:translation"/>
    <property type="evidence" value="ECO:0007669"/>
    <property type="project" value="InterPro"/>
</dbReference>
<dbReference type="GO" id="GO:0005840">
    <property type="term" value="C:ribosome"/>
    <property type="evidence" value="ECO:0007669"/>
    <property type="project" value="UniProtKB-KW"/>
</dbReference>
<dbReference type="GO" id="GO:0003735">
    <property type="term" value="F:structural constituent of ribosome"/>
    <property type="evidence" value="ECO:0007669"/>
    <property type="project" value="InterPro"/>
</dbReference>
<keyword evidence="2" id="KW-0689">Ribosomal protein</keyword>
<dbReference type="InterPro" id="IPR001351">
    <property type="entry name" value="Ribosomal_uS3_C"/>
</dbReference>
<dbReference type="VEuPathDB" id="ToxoDB:CSUI_000758"/>
<dbReference type="GO" id="GO:1990904">
    <property type="term" value="C:ribonucleoprotein complex"/>
    <property type="evidence" value="ECO:0007669"/>
    <property type="project" value="UniProtKB-KW"/>
</dbReference>
<dbReference type="InterPro" id="IPR044954">
    <property type="entry name" value="Ribosomal_uS3m_plant"/>
</dbReference>
<dbReference type="Proteomes" id="UP000221165">
    <property type="component" value="Unassembled WGS sequence"/>
</dbReference>